<gene>
    <name evidence="3" type="ORF">GCM10009727_94950</name>
</gene>
<keyword evidence="1" id="KW-0408">Iron</keyword>
<keyword evidence="1" id="KW-0560">Oxidoreductase</keyword>
<dbReference type="EMBL" id="BAAAMR010000199">
    <property type="protein sequence ID" value="GAA2170545.1"/>
    <property type="molecule type" value="Genomic_DNA"/>
</dbReference>
<dbReference type="PROSITE" id="PS51471">
    <property type="entry name" value="FE2OG_OXY"/>
    <property type="match status" value="1"/>
</dbReference>
<evidence type="ECO:0000313" key="3">
    <source>
        <dbReference type="EMBL" id="GAA2170545.1"/>
    </source>
</evidence>
<sequence>MGAAEARAGGPAAGAEAVDTDLYPLREPDGAAWTAVVSRVRDELANSGCCVLPDFIRGSLRERLRAECAAIAPRAHYDVETVNAYNIDVGTPLPGDHPGRITVERGNAFVARDLVPAAHIIHRLYSDPLFQRFVAACFGLPRVHELADPLSGLCLNVVKPGMGHPWHFDTNEFTVSLLTQQAEDGGVFEYCPNIRSAEEENFGDVRAVLTGRAGHLVRRLVLRPGDLQLFRGRYSLHRVSEVRGGTARHTAILAYSERPGVVGSVARTRQLFGRVLPEHLAAEGRAVRVDALLD</sequence>
<accession>A0ABN3AK46</accession>
<keyword evidence="1" id="KW-0479">Metal-binding</keyword>
<evidence type="ECO:0000256" key="1">
    <source>
        <dbReference type="RuleBase" id="RU003682"/>
    </source>
</evidence>
<protein>
    <recommendedName>
        <fullName evidence="2">Fe2OG dioxygenase domain-containing protein</fullName>
    </recommendedName>
</protein>
<dbReference type="SUPFAM" id="SSF51197">
    <property type="entry name" value="Clavaminate synthase-like"/>
    <property type="match status" value="1"/>
</dbReference>
<dbReference type="InterPro" id="IPR056470">
    <property type="entry name" value="BesD/HalB-like"/>
</dbReference>
<proteinExistence type="inferred from homology"/>
<feature type="domain" description="Fe2OG dioxygenase" evidence="2">
    <location>
        <begin position="148"/>
        <end position="259"/>
    </location>
</feature>
<comment type="similarity">
    <text evidence="1">Belongs to the iron/ascorbate-dependent oxidoreductase family.</text>
</comment>
<organism evidence="3 4">
    <name type="scientific">Actinomadura napierensis</name>
    <dbReference type="NCBI Taxonomy" id="267854"/>
    <lineage>
        <taxon>Bacteria</taxon>
        <taxon>Bacillati</taxon>
        <taxon>Actinomycetota</taxon>
        <taxon>Actinomycetes</taxon>
        <taxon>Streptosporangiales</taxon>
        <taxon>Thermomonosporaceae</taxon>
        <taxon>Actinomadura</taxon>
    </lineage>
</organism>
<evidence type="ECO:0000259" key="2">
    <source>
        <dbReference type="PROSITE" id="PS51471"/>
    </source>
</evidence>
<dbReference type="RefSeq" id="WP_344284678.1">
    <property type="nucleotide sequence ID" value="NZ_BAAAMR010000199.1"/>
</dbReference>
<dbReference type="Proteomes" id="UP001501020">
    <property type="component" value="Unassembled WGS sequence"/>
</dbReference>
<dbReference type="Gene3D" id="2.60.120.620">
    <property type="entry name" value="q2cbj1_9rhob like domain"/>
    <property type="match status" value="1"/>
</dbReference>
<keyword evidence="4" id="KW-1185">Reference proteome</keyword>
<comment type="caution">
    <text evidence="3">The sequence shown here is derived from an EMBL/GenBank/DDBJ whole genome shotgun (WGS) entry which is preliminary data.</text>
</comment>
<name>A0ABN3AK46_9ACTN</name>
<dbReference type="Pfam" id="PF23169">
    <property type="entry name" value="HalD"/>
    <property type="match status" value="1"/>
</dbReference>
<evidence type="ECO:0000313" key="4">
    <source>
        <dbReference type="Proteomes" id="UP001501020"/>
    </source>
</evidence>
<reference evidence="3 4" key="1">
    <citation type="journal article" date="2019" name="Int. J. Syst. Evol. Microbiol.">
        <title>The Global Catalogue of Microorganisms (GCM) 10K type strain sequencing project: providing services to taxonomists for standard genome sequencing and annotation.</title>
        <authorList>
            <consortium name="The Broad Institute Genomics Platform"/>
            <consortium name="The Broad Institute Genome Sequencing Center for Infectious Disease"/>
            <person name="Wu L."/>
            <person name="Ma J."/>
        </authorList>
    </citation>
    <scope>NUCLEOTIDE SEQUENCE [LARGE SCALE GENOMIC DNA]</scope>
    <source>
        <strain evidence="3 4">JCM 13850</strain>
    </source>
</reference>
<dbReference type="InterPro" id="IPR005123">
    <property type="entry name" value="Oxoglu/Fe-dep_dioxygenase_dom"/>
</dbReference>